<dbReference type="EMBL" id="BGZK01000174">
    <property type="protein sequence ID" value="GBP26000.1"/>
    <property type="molecule type" value="Genomic_DNA"/>
</dbReference>
<dbReference type="SUPFAM" id="SSF48097">
    <property type="entry name" value="Regulator of G-protein signaling, RGS"/>
    <property type="match status" value="1"/>
</dbReference>
<evidence type="ECO:0000256" key="1">
    <source>
        <dbReference type="ARBA" id="ARBA00022527"/>
    </source>
</evidence>
<keyword evidence="4 7" id="KW-0418">Kinase</keyword>
<dbReference type="PANTHER" id="PTHR24355:SF18">
    <property type="entry name" value="G PROTEIN-COUPLED RECEPTOR KINASE"/>
    <property type="match status" value="1"/>
</dbReference>
<evidence type="ECO:0000256" key="3">
    <source>
        <dbReference type="ARBA" id="ARBA00022741"/>
    </source>
</evidence>
<dbReference type="InterPro" id="IPR016137">
    <property type="entry name" value="RGS"/>
</dbReference>
<dbReference type="STRING" id="151549.A0A4C1UIL3"/>
<dbReference type="Pfam" id="PF00615">
    <property type="entry name" value="RGS"/>
    <property type="match status" value="1"/>
</dbReference>
<evidence type="ECO:0000313" key="7">
    <source>
        <dbReference type="EMBL" id="GBP26000.1"/>
    </source>
</evidence>
<keyword evidence="1" id="KW-0723">Serine/threonine-protein kinase</keyword>
<feature type="domain" description="RGS" evidence="6">
    <location>
        <begin position="200"/>
        <end position="251"/>
    </location>
</feature>
<dbReference type="PANTHER" id="PTHR24355">
    <property type="entry name" value="G PROTEIN-COUPLED RECEPTOR KINASE/RIBOSOMAL PROTEIN S6 KINASE"/>
    <property type="match status" value="1"/>
</dbReference>
<keyword evidence="5" id="KW-0067">ATP-binding</keyword>
<keyword evidence="7" id="KW-0675">Receptor</keyword>
<evidence type="ECO:0000256" key="5">
    <source>
        <dbReference type="ARBA" id="ARBA00022840"/>
    </source>
</evidence>
<accession>A0A4C1UIL3</accession>
<keyword evidence="3" id="KW-0547">Nucleotide-binding</keyword>
<organism evidence="7 8">
    <name type="scientific">Eumeta variegata</name>
    <name type="common">Bagworm moth</name>
    <name type="synonym">Eumeta japonica</name>
    <dbReference type="NCBI Taxonomy" id="151549"/>
    <lineage>
        <taxon>Eukaryota</taxon>
        <taxon>Metazoa</taxon>
        <taxon>Ecdysozoa</taxon>
        <taxon>Arthropoda</taxon>
        <taxon>Hexapoda</taxon>
        <taxon>Insecta</taxon>
        <taxon>Pterygota</taxon>
        <taxon>Neoptera</taxon>
        <taxon>Endopterygota</taxon>
        <taxon>Lepidoptera</taxon>
        <taxon>Glossata</taxon>
        <taxon>Ditrysia</taxon>
        <taxon>Tineoidea</taxon>
        <taxon>Psychidae</taxon>
        <taxon>Oiketicinae</taxon>
        <taxon>Eumeta</taxon>
    </lineage>
</organism>
<dbReference type="PROSITE" id="PS50132">
    <property type="entry name" value="RGS"/>
    <property type="match status" value="1"/>
</dbReference>
<dbReference type="InterPro" id="IPR036305">
    <property type="entry name" value="RGS_sf"/>
</dbReference>
<reference evidence="7 8" key="1">
    <citation type="journal article" date="2019" name="Commun. Biol.">
        <title>The bagworm genome reveals a unique fibroin gene that provides high tensile strength.</title>
        <authorList>
            <person name="Kono N."/>
            <person name="Nakamura H."/>
            <person name="Ohtoshi R."/>
            <person name="Tomita M."/>
            <person name="Numata K."/>
            <person name="Arakawa K."/>
        </authorList>
    </citation>
    <scope>NUCLEOTIDE SEQUENCE [LARGE SCALE GENOMIC DNA]</scope>
</reference>
<evidence type="ECO:0000256" key="2">
    <source>
        <dbReference type="ARBA" id="ARBA00022679"/>
    </source>
</evidence>
<dbReference type="Gene3D" id="1.10.167.10">
    <property type="entry name" value="Regulator of G-protein Signalling 4, domain 2"/>
    <property type="match status" value="1"/>
</dbReference>
<keyword evidence="2" id="KW-0808">Transferase</keyword>
<sequence length="270" mass="31514">MQIICRGKIEEIKLNNYSTVEDFCVDFEKTINEFKTARGKIDELEKLRYLLRALPPSYSFIGDFFDVIPDEQRTVDYCNALPVERLAVLKKTAGMVKRIIMDIKAFKEDTNRAKVSEVCREVAVELDSTEVAAEAEVILELDHRTTLHPNHGQLKHVQIVEENTRLICLEKLNDIQDDDSETEQTSNVSSEIVKTEYESYLLFKEFCEQTSEEPVPQLKFYEEIKLYEKQECPEERRRIARNIYDNFIMKELLAHSHVSPYYVFGVPLKS</sequence>
<dbReference type="OrthoDB" id="413361at2759"/>
<dbReference type="AlphaFoldDB" id="A0A4C1UIL3"/>
<evidence type="ECO:0000259" key="6">
    <source>
        <dbReference type="PROSITE" id="PS50132"/>
    </source>
</evidence>
<dbReference type="GO" id="GO:0005524">
    <property type="term" value="F:ATP binding"/>
    <property type="evidence" value="ECO:0007669"/>
    <property type="project" value="UniProtKB-KW"/>
</dbReference>
<keyword evidence="8" id="KW-1185">Reference proteome</keyword>
<evidence type="ECO:0000256" key="4">
    <source>
        <dbReference type="ARBA" id="ARBA00022777"/>
    </source>
</evidence>
<dbReference type="GO" id="GO:0007186">
    <property type="term" value="P:G protein-coupled receptor signaling pathway"/>
    <property type="evidence" value="ECO:0007669"/>
    <property type="project" value="TreeGrafter"/>
</dbReference>
<dbReference type="GO" id="GO:0001664">
    <property type="term" value="F:G protein-coupled receptor binding"/>
    <property type="evidence" value="ECO:0007669"/>
    <property type="project" value="TreeGrafter"/>
</dbReference>
<dbReference type="GO" id="GO:0004703">
    <property type="term" value="F:G protein-coupled receptor kinase activity"/>
    <property type="evidence" value="ECO:0007669"/>
    <property type="project" value="TreeGrafter"/>
</dbReference>
<dbReference type="GO" id="GO:0009966">
    <property type="term" value="P:regulation of signal transduction"/>
    <property type="evidence" value="ECO:0007669"/>
    <property type="project" value="TreeGrafter"/>
</dbReference>
<dbReference type="Proteomes" id="UP000299102">
    <property type="component" value="Unassembled WGS sequence"/>
</dbReference>
<evidence type="ECO:0000313" key="8">
    <source>
        <dbReference type="Proteomes" id="UP000299102"/>
    </source>
</evidence>
<comment type="caution">
    <text evidence="7">The sequence shown here is derived from an EMBL/GenBank/DDBJ whole genome shotgun (WGS) entry which is preliminary data.</text>
</comment>
<dbReference type="InterPro" id="IPR044926">
    <property type="entry name" value="RGS_subdomain_2"/>
</dbReference>
<proteinExistence type="predicted"/>
<protein>
    <submittedName>
        <fullName evidence="7">G protein-coupled receptor kinase 1</fullName>
    </submittedName>
</protein>
<name>A0A4C1UIL3_EUMVA</name>
<gene>
    <name evidence="7" type="primary">Gprk1</name>
    <name evidence="7" type="ORF">EVAR_84560_1</name>
</gene>